<reference evidence="5" key="1">
    <citation type="submission" date="2017-07" db="EMBL/GenBank/DDBJ databases">
        <title>Leptospira spp. isolated from tropical soils.</title>
        <authorList>
            <person name="Thibeaux R."/>
            <person name="Iraola G."/>
            <person name="Ferres I."/>
            <person name="Bierque E."/>
            <person name="Girault D."/>
            <person name="Soupe-Gilbert M.-E."/>
            <person name="Picardeau M."/>
            <person name="Goarant C."/>
        </authorList>
    </citation>
    <scope>NUCLEOTIDE SEQUENCE [LARGE SCALE GENOMIC DNA]</scope>
    <source>
        <strain evidence="5">ATI7-C-A5</strain>
    </source>
</reference>
<accession>A0A2N0BES0</accession>
<dbReference type="CDD" id="cd04221">
    <property type="entry name" value="MauL"/>
    <property type="match status" value="1"/>
</dbReference>
<keyword evidence="1" id="KW-0479">Metal-binding</keyword>
<dbReference type="OrthoDB" id="9772097at2"/>
<dbReference type="PANTHER" id="PTHR36507">
    <property type="entry name" value="BLL1555 PROTEIN"/>
    <property type="match status" value="1"/>
</dbReference>
<evidence type="ECO:0000256" key="1">
    <source>
        <dbReference type="ARBA" id="ARBA00022723"/>
    </source>
</evidence>
<dbReference type="SUPFAM" id="SSF49503">
    <property type="entry name" value="Cupredoxins"/>
    <property type="match status" value="1"/>
</dbReference>
<dbReference type="InterPro" id="IPR052721">
    <property type="entry name" value="ET_Amicyanin"/>
</dbReference>
<reference evidence="4" key="3">
    <citation type="submission" date="2023-10" db="EMBL/GenBank/DDBJ databases">
        <authorList>
            <person name="Picardeau M."/>
            <person name="Thibeaux R."/>
        </authorList>
    </citation>
    <scope>NUCLEOTIDE SEQUENCE</scope>
    <source>
        <strain evidence="4">ATI7-C-A5</strain>
    </source>
</reference>
<gene>
    <name evidence="4" type="ORF">CH379_010020</name>
    <name evidence="5" type="ORF">CH379_07345</name>
</gene>
<dbReference type="EMBL" id="NPEF02000011">
    <property type="protein sequence ID" value="MDV6235958.1"/>
    <property type="molecule type" value="Genomic_DNA"/>
</dbReference>
<evidence type="ECO:0000313" key="4">
    <source>
        <dbReference type="EMBL" id="MDV6235958.1"/>
    </source>
</evidence>
<dbReference type="EMBL" id="NPEF01000057">
    <property type="protein sequence ID" value="PJZ93516.1"/>
    <property type="molecule type" value="Genomic_DNA"/>
</dbReference>
<dbReference type="RefSeq" id="WP_100748511.1">
    <property type="nucleotide sequence ID" value="NZ_NPEF02000011.1"/>
</dbReference>
<sequence length="105" mass="11611">MFRGLGIVLIVSAFFTAGLSAAEYEVGQKNKAFTVESLKIKAGDIVSFPNYDSFFHNVYSLSPVKIFDLGSYPKGQTQKVKFEKPGKVTVQCAIHPDMKMTIDVQ</sequence>
<dbReference type="GO" id="GO:0009055">
    <property type="term" value="F:electron transfer activity"/>
    <property type="evidence" value="ECO:0007669"/>
    <property type="project" value="InterPro"/>
</dbReference>
<dbReference type="Proteomes" id="UP000232122">
    <property type="component" value="Unassembled WGS sequence"/>
</dbReference>
<dbReference type="InterPro" id="IPR008972">
    <property type="entry name" value="Cupredoxin"/>
</dbReference>
<keyword evidence="2" id="KW-0186">Copper</keyword>
<evidence type="ECO:0000313" key="6">
    <source>
        <dbReference type="Proteomes" id="UP000232122"/>
    </source>
</evidence>
<dbReference type="InterPro" id="IPR000923">
    <property type="entry name" value="BlueCu_1"/>
</dbReference>
<dbReference type="GO" id="GO:0005507">
    <property type="term" value="F:copper ion binding"/>
    <property type="evidence" value="ECO:0007669"/>
    <property type="project" value="InterPro"/>
</dbReference>
<reference evidence="4 6" key="2">
    <citation type="journal article" date="2018" name="Microb. Genom.">
        <title>Deciphering the unexplored Leptospira diversity from soils uncovers genomic evolution to virulence.</title>
        <authorList>
            <person name="Thibeaux R."/>
            <person name="Iraola G."/>
            <person name="Ferres I."/>
            <person name="Bierque E."/>
            <person name="Girault D."/>
            <person name="Soupe-Gilbert M.E."/>
            <person name="Picardeau M."/>
            <person name="Goarant C."/>
        </authorList>
    </citation>
    <scope>NUCLEOTIDE SEQUENCE [LARGE SCALE GENOMIC DNA]</scope>
    <source>
        <strain evidence="4 6">ATI7-C-A5</strain>
    </source>
</reference>
<proteinExistence type="predicted"/>
<protein>
    <submittedName>
        <fullName evidence="5">Methylamine utilization protein</fullName>
    </submittedName>
</protein>
<accession>A0A2N0BAI7</accession>
<dbReference type="PANTHER" id="PTHR36507:SF1">
    <property type="entry name" value="BLL1555 PROTEIN"/>
    <property type="match status" value="1"/>
</dbReference>
<dbReference type="Gene3D" id="2.60.40.420">
    <property type="entry name" value="Cupredoxins - blue copper proteins"/>
    <property type="match status" value="1"/>
</dbReference>
<evidence type="ECO:0000256" key="2">
    <source>
        <dbReference type="ARBA" id="ARBA00023008"/>
    </source>
</evidence>
<dbReference type="Pfam" id="PF00127">
    <property type="entry name" value="Copper-bind"/>
    <property type="match status" value="1"/>
</dbReference>
<name>A0A2N0BAI7_9LEPT</name>
<dbReference type="InterPro" id="IPR034242">
    <property type="entry name" value="MauL"/>
</dbReference>
<evidence type="ECO:0000259" key="3">
    <source>
        <dbReference type="Pfam" id="PF00127"/>
    </source>
</evidence>
<feature type="domain" description="Blue (type 1) copper" evidence="3">
    <location>
        <begin position="25"/>
        <end position="104"/>
    </location>
</feature>
<evidence type="ECO:0000313" key="5">
    <source>
        <dbReference type="EMBL" id="PJZ93516.1"/>
    </source>
</evidence>
<comment type="caution">
    <text evidence="5">The sequence shown here is derived from an EMBL/GenBank/DDBJ whole genome shotgun (WGS) entry which is preliminary data.</text>
</comment>
<dbReference type="AlphaFoldDB" id="A0A2N0BAI7"/>
<organism evidence="5">
    <name type="scientific">Leptospira ellisii</name>
    <dbReference type="NCBI Taxonomy" id="2023197"/>
    <lineage>
        <taxon>Bacteria</taxon>
        <taxon>Pseudomonadati</taxon>
        <taxon>Spirochaetota</taxon>
        <taxon>Spirochaetia</taxon>
        <taxon>Leptospirales</taxon>
        <taxon>Leptospiraceae</taxon>
        <taxon>Leptospira</taxon>
    </lineage>
</organism>
<keyword evidence="6" id="KW-1185">Reference proteome</keyword>